<name>A0ABZ2Z7A2_9BACT</name>
<evidence type="ECO:0008006" key="3">
    <source>
        <dbReference type="Google" id="ProtNLM"/>
    </source>
</evidence>
<dbReference type="Proteomes" id="UP001449657">
    <property type="component" value="Chromosome"/>
</dbReference>
<keyword evidence="2" id="KW-1185">Reference proteome</keyword>
<accession>A0ABZ2Z7A2</accession>
<proteinExistence type="predicted"/>
<dbReference type="EMBL" id="CP150096">
    <property type="protein sequence ID" value="WZN47669.1"/>
    <property type="molecule type" value="Genomic_DNA"/>
</dbReference>
<evidence type="ECO:0000313" key="1">
    <source>
        <dbReference type="EMBL" id="WZN47669.1"/>
    </source>
</evidence>
<dbReference type="RefSeq" id="WP_341842295.1">
    <property type="nucleotide sequence ID" value="NZ_CP149792.1"/>
</dbReference>
<protein>
    <recommendedName>
        <fullName evidence="3">HAMP domain-containing histidine kinase</fullName>
    </recommendedName>
</protein>
<sequence length="211" mass="23567">MKSSTGVRDLPADKWLINDVFHELRSMLSAILSSVELIEMYAAKPDSGGRISRQAGSIKLQVMELEFQLQNVKVIQDMLNASQVIHRSHFNIVHMLEQLVEDERYAHIFPARVAFDMNDDREIAFADEQLLRQTVLNVAWCLNRNAAPGATPELKFSVNGEYFELTGALPAPGRPALDQRMCRLIGYLADLQGGAFELNEAEGTLAVKVPV</sequence>
<gene>
    <name evidence="1" type="ORF">WJU22_05700</name>
</gene>
<organism evidence="1 2">
    <name type="scientific">Chitinophaga caseinilytica</name>
    <dbReference type="NCBI Taxonomy" id="2267521"/>
    <lineage>
        <taxon>Bacteria</taxon>
        <taxon>Pseudomonadati</taxon>
        <taxon>Bacteroidota</taxon>
        <taxon>Chitinophagia</taxon>
        <taxon>Chitinophagales</taxon>
        <taxon>Chitinophagaceae</taxon>
        <taxon>Chitinophaga</taxon>
    </lineage>
</organism>
<evidence type="ECO:0000313" key="2">
    <source>
        <dbReference type="Proteomes" id="UP001449657"/>
    </source>
</evidence>
<reference evidence="1 2" key="1">
    <citation type="submission" date="2024-03" db="EMBL/GenBank/DDBJ databases">
        <title>Chitinophaga caseinilytica sp. nov., a casein hydrolysing bacterium isolated from forest soil.</title>
        <authorList>
            <person name="Lee D.S."/>
            <person name="Han D.M."/>
            <person name="Baek J.H."/>
            <person name="Choi D.G."/>
            <person name="Jeon J.H."/>
            <person name="Jeon C.O."/>
        </authorList>
    </citation>
    <scope>NUCLEOTIDE SEQUENCE [LARGE SCALE GENOMIC DNA]</scope>
    <source>
        <strain evidence="1 2">KACC 19118</strain>
    </source>
</reference>